<dbReference type="RefSeq" id="WP_275093159.1">
    <property type="nucleotide sequence ID" value="NZ_CP118606.1"/>
</dbReference>
<sequence length="359" mass="39156">MTPWIPDVAPAFPDYFAVVPGAFPVLPVFAGLLAVLYIAGAVRMWVRRRRWSVWRTLSFLIGCALLAATTGLAVENYGYALMSVFMFQQLTLMMAIPPLLILGSPGTLLLRATPHVGMGRTALAVAHAGLRSRLARWVLSPWAALPLYLAAFYGLYLAGFADSILSSTAGHIALEVAFLGAGIIFTIPILSSDPLPVRLSHGGRVLDVFAEAALHAFFGVFLMMATTTLITHFAAPTQAMGLDPIEDQQLAGGLAWSYGEAPTLLMLIYVMHRWFREDTARSEAQDRYVDIHGSSELDDYNAYLQKLRERDIGPVPTFSQRVPPRSRQPGALEVSGDSTTAGEGQWSIARKDSDRASPY</sequence>
<keyword evidence="2" id="KW-1003">Cell membrane</keyword>
<evidence type="ECO:0000256" key="1">
    <source>
        <dbReference type="ARBA" id="ARBA00004651"/>
    </source>
</evidence>
<evidence type="ECO:0000313" key="8">
    <source>
        <dbReference type="EMBL" id="WEF20841.1"/>
    </source>
</evidence>
<dbReference type="Proteomes" id="UP001214756">
    <property type="component" value="Chromosome"/>
</dbReference>
<keyword evidence="3 7" id="KW-0812">Transmembrane</keyword>
<keyword evidence="4 7" id="KW-1133">Transmembrane helix</keyword>
<evidence type="ECO:0000256" key="2">
    <source>
        <dbReference type="ARBA" id="ARBA00022475"/>
    </source>
</evidence>
<dbReference type="GO" id="GO:0005886">
    <property type="term" value="C:plasma membrane"/>
    <property type="evidence" value="ECO:0007669"/>
    <property type="project" value="UniProtKB-SubCell"/>
</dbReference>
<feature type="transmembrane region" description="Helical" evidence="7">
    <location>
        <begin position="137"/>
        <end position="160"/>
    </location>
</feature>
<dbReference type="AlphaFoldDB" id="A0AAJ5VAU4"/>
<comment type="subcellular location">
    <subcellularLocation>
        <location evidence="1">Cell membrane</location>
        <topology evidence="1">Multi-pass membrane protein</topology>
    </subcellularLocation>
</comment>
<evidence type="ECO:0000256" key="4">
    <source>
        <dbReference type="ARBA" id="ARBA00022989"/>
    </source>
</evidence>
<feature type="transmembrane region" description="Helical" evidence="7">
    <location>
        <begin position="212"/>
        <end position="235"/>
    </location>
</feature>
<dbReference type="Pfam" id="PF09678">
    <property type="entry name" value="Caa3_CtaG"/>
    <property type="match status" value="1"/>
</dbReference>
<evidence type="ECO:0000256" key="3">
    <source>
        <dbReference type="ARBA" id="ARBA00022692"/>
    </source>
</evidence>
<feature type="transmembrane region" description="Helical" evidence="7">
    <location>
        <begin position="172"/>
        <end position="191"/>
    </location>
</feature>
<gene>
    <name evidence="8" type="ORF">PWF71_16360</name>
</gene>
<name>A0AAJ5VAU4_MICMQ</name>
<dbReference type="EMBL" id="CP118606">
    <property type="protein sequence ID" value="WEF20841.1"/>
    <property type="molecule type" value="Genomic_DNA"/>
</dbReference>
<evidence type="ECO:0000256" key="5">
    <source>
        <dbReference type="ARBA" id="ARBA00023136"/>
    </source>
</evidence>
<dbReference type="InterPro" id="IPR019108">
    <property type="entry name" value="Caa3_assmbl_CtaG-rel"/>
</dbReference>
<organism evidence="8 9">
    <name type="scientific">Microbacterium maritypicum</name>
    <name type="common">Microbacterium liquefaciens</name>
    <dbReference type="NCBI Taxonomy" id="33918"/>
    <lineage>
        <taxon>Bacteria</taxon>
        <taxon>Bacillati</taxon>
        <taxon>Actinomycetota</taxon>
        <taxon>Actinomycetes</taxon>
        <taxon>Micrococcales</taxon>
        <taxon>Microbacteriaceae</taxon>
        <taxon>Microbacterium</taxon>
    </lineage>
</organism>
<reference evidence="8" key="1">
    <citation type="submission" date="2023-02" db="EMBL/GenBank/DDBJ databases">
        <title>Genome sequence of Microbacterium liquefaciens B1075.</title>
        <authorList>
            <person name="Cao J."/>
            <person name="Li X."/>
        </authorList>
    </citation>
    <scope>NUCLEOTIDE SEQUENCE</scope>
    <source>
        <strain evidence="8">B1075</strain>
    </source>
</reference>
<feature type="transmembrane region" description="Helical" evidence="7">
    <location>
        <begin position="80"/>
        <end position="102"/>
    </location>
</feature>
<feature type="transmembrane region" description="Helical" evidence="7">
    <location>
        <begin position="15"/>
        <end position="40"/>
    </location>
</feature>
<feature type="region of interest" description="Disordered" evidence="6">
    <location>
        <begin position="314"/>
        <end position="359"/>
    </location>
</feature>
<evidence type="ECO:0000256" key="7">
    <source>
        <dbReference type="SAM" id="Phobius"/>
    </source>
</evidence>
<keyword evidence="5 7" id="KW-0472">Membrane</keyword>
<accession>A0AAJ5VAU4</accession>
<feature type="transmembrane region" description="Helical" evidence="7">
    <location>
        <begin position="52"/>
        <end position="74"/>
    </location>
</feature>
<proteinExistence type="predicted"/>
<evidence type="ECO:0000313" key="9">
    <source>
        <dbReference type="Proteomes" id="UP001214756"/>
    </source>
</evidence>
<protein>
    <submittedName>
        <fullName evidence="8">Cytochrome c oxidase assembly protein</fullName>
    </submittedName>
</protein>
<feature type="transmembrane region" description="Helical" evidence="7">
    <location>
        <begin position="255"/>
        <end position="272"/>
    </location>
</feature>
<feature type="compositionally biased region" description="Basic and acidic residues" evidence="6">
    <location>
        <begin position="349"/>
        <end position="359"/>
    </location>
</feature>
<evidence type="ECO:0000256" key="6">
    <source>
        <dbReference type="SAM" id="MobiDB-lite"/>
    </source>
</evidence>